<protein>
    <submittedName>
        <fullName evidence="7">RNA polymerase, sigma-24 subunit, RpoE</fullName>
    </submittedName>
</protein>
<reference evidence="7 8" key="1">
    <citation type="submission" date="2016-10" db="EMBL/GenBank/DDBJ databases">
        <authorList>
            <person name="de Groot N.N."/>
        </authorList>
    </citation>
    <scope>NUCLEOTIDE SEQUENCE [LARGE SCALE GENOMIC DNA]</scope>
    <source>
        <strain evidence="7 8">LMG 2247</strain>
    </source>
</reference>
<evidence type="ECO:0000256" key="3">
    <source>
        <dbReference type="ARBA" id="ARBA00023082"/>
    </source>
</evidence>
<comment type="similarity">
    <text evidence="1">Belongs to the sigma-70 factor family. ECF subfamily.</text>
</comment>
<evidence type="ECO:0000259" key="5">
    <source>
        <dbReference type="Pfam" id="PF04542"/>
    </source>
</evidence>
<dbReference type="InterPro" id="IPR007627">
    <property type="entry name" value="RNA_pol_sigma70_r2"/>
</dbReference>
<dbReference type="OrthoDB" id="9797134at2"/>
<dbReference type="InterPro" id="IPR013324">
    <property type="entry name" value="RNA_pol_sigma_r3/r4-like"/>
</dbReference>
<dbReference type="Gene3D" id="1.10.1740.10">
    <property type="match status" value="1"/>
</dbReference>
<evidence type="ECO:0000256" key="2">
    <source>
        <dbReference type="ARBA" id="ARBA00023015"/>
    </source>
</evidence>
<dbReference type="PANTHER" id="PTHR43133:SF25">
    <property type="entry name" value="RNA POLYMERASE SIGMA FACTOR RFAY-RELATED"/>
    <property type="match status" value="1"/>
</dbReference>
<dbReference type="CDD" id="cd06171">
    <property type="entry name" value="Sigma70_r4"/>
    <property type="match status" value="1"/>
</dbReference>
<dbReference type="SUPFAM" id="SSF88946">
    <property type="entry name" value="Sigma2 domain of RNA polymerase sigma factors"/>
    <property type="match status" value="1"/>
</dbReference>
<dbReference type="Pfam" id="PF04542">
    <property type="entry name" value="Sigma70_r2"/>
    <property type="match status" value="1"/>
</dbReference>
<dbReference type="NCBIfam" id="TIGR02937">
    <property type="entry name" value="sigma70-ECF"/>
    <property type="match status" value="1"/>
</dbReference>
<proteinExistence type="inferred from homology"/>
<evidence type="ECO:0000256" key="1">
    <source>
        <dbReference type="ARBA" id="ARBA00010641"/>
    </source>
</evidence>
<dbReference type="InterPro" id="IPR036388">
    <property type="entry name" value="WH-like_DNA-bd_sf"/>
</dbReference>
<dbReference type="Gene3D" id="1.10.10.10">
    <property type="entry name" value="Winged helix-like DNA-binding domain superfamily/Winged helix DNA-binding domain"/>
    <property type="match status" value="1"/>
</dbReference>
<organism evidence="7 8">
    <name type="scientific">Paraburkholderia phenazinium</name>
    <dbReference type="NCBI Taxonomy" id="60549"/>
    <lineage>
        <taxon>Bacteria</taxon>
        <taxon>Pseudomonadati</taxon>
        <taxon>Pseudomonadota</taxon>
        <taxon>Betaproteobacteria</taxon>
        <taxon>Burkholderiales</taxon>
        <taxon>Burkholderiaceae</taxon>
        <taxon>Paraburkholderia</taxon>
    </lineage>
</organism>
<evidence type="ECO:0000259" key="6">
    <source>
        <dbReference type="Pfam" id="PF08281"/>
    </source>
</evidence>
<dbReference type="GO" id="GO:0006352">
    <property type="term" value="P:DNA-templated transcription initiation"/>
    <property type="evidence" value="ECO:0007669"/>
    <property type="project" value="InterPro"/>
</dbReference>
<dbReference type="AlphaFoldDB" id="A0A1G8B759"/>
<keyword evidence="4" id="KW-0804">Transcription</keyword>
<dbReference type="Pfam" id="PF08281">
    <property type="entry name" value="Sigma70_r4_2"/>
    <property type="match status" value="1"/>
</dbReference>
<dbReference type="GO" id="GO:0003677">
    <property type="term" value="F:DNA binding"/>
    <property type="evidence" value="ECO:0007669"/>
    <property type="project" value="InterPro"/>
</dbReference>
<dbReference type="GO" id="GO:0016987">
    <property type="term" value="F:sigma factor activity"/>
    <property type="evidence" value="ECO:0007669"/>
    <property type="project" value="UniProtKB-KW"/>
</dbReference>
<dbReference type="InterPro" id="IPR013325">
    <property type="entry name" value="RNA_pol_sigma_r2"/>
</dbReference>
<dbReference type="RefSeq" id="WP_090686243.1">
    <property type="nucleotide sequence ID" value="NZ_CADERL010000027.1"/>
</dbReference>
<gene>
    <name evidence="7" type="ORF">SAMN05216466_108278</name>
</gene>
<evidence type="ECO:0000256" key="4">
    <source>
        <dbReference type="ARBA" id="ARBA00023163"/>
    </source>
</evidence>
<dbReference type="InterPro" id="IPR013249">
    <property type="entry name" value="RNA_pol_sigma70_r4_t2"/>
</dbReference>
<evidence type="ECO:0000313" key="8">
    <source>
        <dbReference type="Proteomes" id="UP000199706"/>
    </source>
</evidence>
<dbReference type="SUPFAM" id="SSF88659">
    <property type="entry name" value="Sigma3 and sigma4 domains of RNA polymerase sigma factors"/>
    <property type="match status" value="1"/>
</dbReference>
<feature type="domain" description="RNA polymerase sigma factor 70 region 4 type 2" evidence="6">
    <location>
        <begin position="110"/>
        <end position="160"/>
    </location>
</feature>
<dbReference type="InterPro" id="IPR039425">
    <property type="entry name" value="RNA_pol_sigma-70-like"/>
</dbReference>
<dbReference type="Proteomes" id="UP000199706">
    <property type="component" value="Unassembled WGS sequence"/>
</dbReference>
<sequence length="184" mass="20250">MSTTGSDLPSLLPALLPRLWAFALRIAGDRHDAEDLVQRACVRALERSHQLQPGTSALSWMFAIVHSTWINELRARSRRNRSSTEWDDEMLETVADPAVRTPEENAINSQIVAAVARLPEPQRVVMLLVAVEGLSYIEAAQVLDVPIGTVMSRLSRARQTIGALFGVRDSQRSKVAVASKDPVS</sequence>
<feature type="domain" description="RNA polymerase sigma-70 region 2" evidence="5">
    <location>
        <begin position="14"/>
        <end position="79"/>
    </location>
</feature>
<keyword evidence="3" id="KW-0731">Sigma factor</keyword>
<keyword evidence="2" id="KW-0805">Transcription regulation</keyword>
<evidence type="ECO:0000313" key="7">
    <source>
        <dbReference type="EMBL" id="SDH28964.1"/>
    </source>
</evidence>
<dbReference type="InterPro" id="IPR014284">
    <property type="entry name" value="RNA_pol_sigma-70_dom"/>
</dbReference>
<name>A0A1G8B759_9BURK</name>
<dbReference type="PANTHER" id="PTHR43133">
    <property type="entry name" value="RNA POLYMERASE ECF-TYPE SIGMA FACTO"/>
    <property type="match status" value="1"/>
</dbReference>
<dbReference type="EMBL" id="FNCJ01000008">
    <property type="protein sequence ID" value="SDH28964.1"/>
    <property type="molecule type" value="Genomic_DNA"/>
</dbReference>
<accession>A0A1G8B759</accession>